<protein>
    <recommendedName>
        <fullName evidence="5">Hydrolytic protein</fullName>
    </recommendedName>
</protein>
<accession>A0A8J3B7W1</accession>
<sequence>MTAPTRASLEPADPTLRPGGETQCALTVRNTGDAVESYHLDVVGPAATWATVEPPDLTVFPGTEGHAMVTFRPPRSATAPAGPVPYGIRVAPREHPETTSVPEGTATLLPFADTTGEVVPRLSRSRRTGVHRIVIDNRGNVPLTVGLSAVDPDNALRFRLRPTGVVLPPGRSVLATLHARHRGLLWHGQPVSRPFQVIVTGEDGTPPTILPATAVQEPVLSRALLRPLALLLAAVLALAALWAFAVRPALDATARDAAAGAVADAERTAADAVARATAAEQRADEALAAADSPGTTPGTATRAAPRPLRERLAGVTALGATTTQTYTVPARRTVTVTDLVLQNPQGDLGRLDVLAAGQPLLTLSLANFRDLDYHWVSPIDVAAGQTIQLRVVCQRPGPTLGGESGDACREFVTLTGTSRAAR</sequence>
<name>A0A8J3B7W1_9ACTN</name>
<keyword evidence="2" id="KW-1133">Transmembrane helix</keyword>
<organism evidence="3 4">
    <name type="scientific">Pilimelia anulata</name>
    <dbReference type="NCBI Taxonomy" id="53371"/>
    <lineage>
        <taxon>Bacteria</taxon>
        <taxon>Bacillati</taxon>
        <taxon>Actinomycetota</taxon>
        <taxon>Actinomycetes</taxon>
        <taxon>Micromonosporales</taxon>
        <taxon>Micromonosporaceae</taxon>
        <taxon>Pilimelia</taxon>
    </lineage>
</organism>
<dbReference type="EMBL" id="BMQB01000001">
    <property type="protein sequence ID" value="GGJ80305.1"/>
    <property type="molecule type" value="Genomic_DNA"/>
</dbReference>
<dbReference type="Proteomes" id="UP000649739">
    <property type="component" value="Unassembled WGS sequence"/>
</dbReference>
<keyword evidence="4" id="KW-1185">Reference proteome</keyword>
<evidence type="ECO:0008006" key="5">
    <source>
        <dbReference type="Google" id="ProtNLM"/>
    </source>
</evidence>
<comment type="caution">
    <text evidence="3">The sequence shown here is derived from an EMBL/GenBank/DDBJ whole genome shotgun (WGS) entry which is preliminary data.</text>
</comment>
<keyword evidence="2" id="KW-0472">Membrane</keyword>
<evidence type="ECO:0000256" key="1">
    <source>
        <dbReference type="SAM" id="MobiDB-lite"/>
    </source>
</evidence>
<dbReference type="AlphaFoldDB" id="A0A8J3B7W1"/>
<feature type="region of interest" description="Disordered" evidence="1">
    <location>
        <begin position="1"/>
        <end position="21"/>
    </location>
</feature>
<proteinExistence type="predicted"/>
<evidence type="ECO:0000313" key="3">
    <source>
        <dbReference type="EMBL" id="GGJ80305.1"/>
    </source>
</evidence>
<gene>
    <name evidence="3" type="ORF">GCM10010123_07830</name>
</gene>
<feature type="transmembrane region" description="Helical" evidence="2">
    <location>
        <begin position="224"/>
        <end position="245"/>
    </location>
</feature>
<reference evidence="3" key="1">
    <citation type="journal article" date="2014" name="Int. J. Syst. Evol. Microbiol.">
        <title>Complete genome sequence of Corynebacterium casei LMG S-19264T (=DSM 44701T), isolated from a smear-ripened cheese.</title>
        <authorList>
            <consortium name="US DOE Joint Genome Institute (JGI-PGF)"/>
            <person name="Walter F."/>
            <person name="Albersmeier A."/>
            <person name="Kalinowski J."/>
            <person name="Ruckert C."/>
        </authorList>
    </citation>
    <scope>NUCLEOTIDE SEQUENCE</scope>
    <source>
        <strain evidence="3">JCM 3090</strain>
    </source>
</reference>
<reference evidence="3" key="2">
    <citation type="submission" date="2020-09" db="EMBL/GenBank/DDBJ databases">
        <authorList>
            <person name="Sun Q."/>
            <person name="Ohkuma M."/>
        </authorList>
    </citation>
    <scope>NUCLEOTIDE SEQUENCE</scope>
    <source>
        <strain evidence="3">JCM 3090</strain>
    </source>
</reference>
<keyword evidence="2" id="KW-0812">Transmembrane</keyword>
<evidence type="ECO:0000313" key="4">
    <source>
        <dbReference type="Proteomes" id="UP000649739"/>
    </source>
</evidence>
<evidence type="ECO:0000256" key="2">
    <source>
        <dbReference type="SAM" id="Phobius"/>
    </source>
</evidence>
<feature type="region of interest" description="Disordered" evidence="1">
    <location>
        <begin position="283"/>
        <end position="305"/>
    </location>
</feature>